<sequence length="128" mass="13638">MGFDGWSFNQQQQGQGIVCRAIQGPNIMARNTDGKVYVSVPSTGIAKAKYPESTVIVGGSAELVDAESFGDRLLFYIDDTVLEQVAVARGYTWQILAGGRIKSGTVKFNNSAVSALERVMECVSANGG</sequence>
<evidence type="ECO:0000313" key="2">
    <source>
        <dbReference type="Proteomes" id="UP000246077"/>
    </source>
</evidence>
<comment type="caution">
    <text evidence="1">The sequence shown here is derived from an EMBL/GenBank/DDBJ whole genome shotgun (WGS) entry which is preliminary data.</text>
</comment>
<reference evidence="2" key="1">
    <citation type="submission" date="2018-05" db="EMBL/GenBank/DDBJ databases">
        <title>Zavarzinia sp. HR-AS.</title>
        <authorList>
            <person name="Lee Y."/>
            <person name="Jeon C.O."/>
        </authorList>
    </citation>
    <scope>NUCLEOTIDE SEQUENCE [LARGE SCALE GENOMIC DNA]</scope>
    <source>
        <strain evidence="2">DSM 1231</strain>
    </source>
</reference>
<dbReference type="AlphaFoldDB" id="A0A317E7X6"/>
<protein>
    <submittedName>
        <fullName evidence="1">Uncharacterized protein</fullName>
    </submittedName>
</protein>
<name>A0A317E7X6_9PROT</name>
<evidence type="ECO:0000313" key="1">
    <source>
        <dbReference type="EMBL" id="PWR23238.1"/>
    </source>
</evidence>
<proteinExistence type="predicted"/>
<gene>
    <name evidence="1" type="ORF">DKG75_01300</name>
</gene>
<keyword evidence="2" id="KW-1185">Reference proteome</keyword>
<dbReference type="RefSeq" id="WP_109919272.1">
    <property type="nucleotide sequence ID" value="NZ_QGLF01000001.1"/>
</dbReference>
<dbReference type="EMBL" id="QGLF01000001">
    <property type="protein sequence ID" value="PWR23238.1"/>
    <property type="molecule type" value="Genomic_DNA"/>
</dbReference>
<dbReference type="Proteomes" id="UP000246077">
    <property type="component" value="Unassembled WGS sequence"/>
</dbReference>
<organism evidence="1 2">
    <name type="scientific">Zavarzinia compransoris</name>
    <dbReference type="NCBI Taxonomy" id="1264899"/>
    <lineage>
        <taxon>Bacteria</taxon>
        <taxon>Pseudomonadati</taxon>
        <taxon>Pseudomonadota</taxon>
        <taxon>Alphaproteobacteria</taxon>
        <taxon>Rhodospirillales</taxon>
        <taxon>Zavarziniaceae</taxon>
        <taxon>Zavarzinia</taxon>
    </lineage>
</organism>
<accession>A0A317E7X6</accession>